<reference evidence="2" key="1">
    <citation type="submission" date="2017-04" db="EMBL/GenBank/DDBJ databases">
        <title>Genome deletions in a multicellular cyanobacterial endosymbiont for morphological adaptation in marine diatoms.</title>
        <authorList>
            <person name="Wang Y."/>
            <person name="Gao H."/>
            <person name="Li R."/>
            <person name="Xu X."/>
        </authorList>
    </citation>
    <scope>NUCLEOTIDE SEQUENCE</scope>
    <source>
        <strain evidence="2">FACHB 800</strain>
    </source>
</reference>
<organism evidence="2 3">
    <name type="scientific">Richelia sinica FACHB-800</name>
    <dbReference type="NCBI Taxonomy" id="1357546"/>
    <lineage>
        <taxon>Bacteria</taxon>
        <taxon>Bacillati</taxon>
        <taxon>Cyanobacteriota</taxon>
        <taxon>Cyanophyceae</taxon>
        <taxon>Nostocales</taxon>
        <taxon>Nostocaceae</taxon>
        <taxon>Richelia</taxon>
    </lineage>
</organism>
<evidence type="ECO:0000313" key="3">
    <source>
        <dbReference type="Proteomes" id="UP000683511"/>
    </source>
</evidence>
<name>A0A975T9E1_9NOST</name>
<dbReference type="Proteomes" id="UP000683511">
    <property type="component" value="Chromosome"/>
</dbReference>
<dbReference type="AlphaFoldDB" id="A0A975T9E1"/>
<dbReference type="EMBL" id="CP021056">
    <property type="protein sequence ID" value="QXE24335.1"/>
    <property type="molecule type" value="Genomic_DNA"/>
</dbReference>
<feature type="region of interest" description="Disordered" evidence="1">
    <location>
        <begin position="16"/>
        <end position="39"/>
    </location>
</feature>
<sequence>MYSCFWGIDGKVNRLGSGGDQSPEVRGKAQCKSATVPQL</sequence>
<dbReference type="KEGG" id="rsin:B6N60_03040"/>
<proteinExistence type="predicted"/>
<accession>A0A975T9E1</accession>
<keyword evidence="3" id="KW-1185">Reference proteome</keyword>
<protein>
    <submittedName>
        <fullName evidence="2">Uncharacterized protein</fullName>
    </submittedName>
</protein>
<gene>
    <name evidence="2" type="ORF">B6N60_03040</name>
</gene>
<evidence type="ECO:0000313" key="2">
    <source>
        <dbReference type="EMBL" id="QXE24335.1"/>
    </source>
</evidence>
<evidence type="ECO:0000256" key="1">
    <source>
        <dbReference type="SAM" id="MobiDB-lite"/>
    </source>
</evidence>